<evidence type="ECO:0000313" key="3">
    <source>
        <dbReference type="Proteomes" id="UP000241769"/>
    </source>
</evidence>
<keyword evidence="2" id="KW-0067">ATP-binding</keyword>
<dbReference type="InterPro" id="IPR005114">
    <property type="entry name" value="Helicase_assoc"/>
</dbReference>
<dbReference type="InParanoid" id="A0A2P6NI03"/>
<dbReference type="Gene3D" id="6.10.140.530">
    <property type="match status" value="1"/>
</dbReference>
<sequence>MCNTREDSSSLKAETSEAVSPTDCQHAMDSFYLQLLMLSEASEVCRKRKVLAAVENNSSGDEIVGSSDESCSKKLKTENTPSWMHIFEKIREATLNGQPSGQDTRWLGLQIQLLKDNQLSPERMELLKQLIVQLARRFKETEQSTNVTQTSPSSSQRKRNHLASWMCTQRQERKSGELPQYRIQLLDMIGFAWSKQEKNKAKSIQPGMSEKEVLHHAHTENMKGREKRNHELWMTRYHELLSFKNRNGHLKVPTSIEI</sequence>
<dbReference type="PANTHER" id="PTHR33418">
    <property type="entry name" value="HELICASE-ASSOCIATED"/>
    <property type="match status" value="1"/>
</dbReference>
<dbReference type="Pfam" id="PF03457">
    <property type="entry name" value="HA"/>
    <property type="match status" value="1"/>
</dbReference>
<dbReference type="GO" id="GO:0004386">
    <property type="term" value="F:helicase activity"/>
    <property type="evidence" value="ECO:0007669"/>
    <property type="project" value="UniProtKB-KW"/>
</dbReference>
<comment type="caution">
    <text evidence="2">The sequence shown here is derived from an EMBL/GenBank/DDBJ whole genome shotgun (WGS) entry which is preliminary data.</text>
</comment>
<keyword evidence="2" id="KW-0378">Hydrolase</keyword>
<organism evidence="2 3">
    <name type="scientific">Planoprotostelium fungivorum</name>
    <dbReference type="NCBI Taxonomy" id="1890364"/>
    <lineage>
        <taxon>Eukaryota</taxon>
        <taxon>Amoebozoa</taxon>
        <taxon>Evosea</taxon>
        <taxon>Variosea</taxon>
        <taxon>Cavosteliida</taxon>
        <taxon>Cavosteliaceae</taxon>
        <taxon>Planoprotostelium</taxon>
    </lineage>
</organism>
<dbReference type="AlphaFoldDB" id="A0A2P6NI03"/>
<gene>
    <name evidence="2" type="ORF">PROFUN_09123</name>
</gene>
<feature type="domain" description="Helicase-associated" evidence="1">
    <location>
        <begin position="133"/>
        <end position="191"/>
    </location>
</feature>
<evidence type="ECO:0000313" key="2">
    <source>
        <dbReference type="EMBL" id="PRP83574.1"/>
    </source>
</evidence>
<accession>A0A2P6NI03</accession>
<keyword evidence="3" id="KW-1185">Reference proteome</keyword>
<dbReference type="Proteomes" id="UP000241769">
    <property type="component" value="Unassembled WGS sequence"/>
</dbReference>
<dbReference type="PANTHER" id="PTHR33418:SF1">
    <property type="entry name" value="HELICASE-ASSOCIATED DOMAIN-CONTAINING PROTEIN"/>
    <property type="match status" value="1"/>
</dbReference>
<protein>
    <submittedName>
        <fullName evidence="2">Putative helicase</fullName>
    </submittedName>
</protein>
<reference evidence="2 3" key="1">
    <citation type="journal article" date="2018" name="Genome Biol. Evol.">
        <title>Multiple Roots of Fruiting Body Formation in Amoebozoa.</title>
        <authorList>
            <person name="Hillmann F."/>
            <person name="Forbes G."/>
            <person name="Novohradska S."/>
            <person name="Ferling I."/>
            <person name="Riege K."/>
            <person name="Groth M."/>
            <person name="Westermann M."/>
            <person name="Marz M."/>
            <person name="Spaller T."/>
            <person name="Winckler T."/>
            <person name="Schaap P."/>
            <person name="Glockner G."/>
        </authorList>
    </citation>
    <scope>NUCLEOTIDE SEQUENCE [LARGE SCALE GENOMIC DNA]</scope>
    <source>
        <strain evidence="2 3">Jena</strain>
    </source>
</reference>
<dbReference type="EMBL" id="MDYQ01000080">
    <property type="protein sequence ID" value="PRP83574.1"/>
    <property type="molecule type" value="Genomic_DNA"/>
</dbReference>
<name>A0A2P6NI03_9EUKA</name>
<keyword evidence="2" id="KW-0347">Helicase</keyword>
<keyword evidence="2" id="KW-0547">Nucleotide-binding</keyword>
<evidence type="ECO:0000259" key="1">
    <source>
        <dbReference type="Pfam" id="PF03457"/>
    </source>
</evidence>
<proteinExistence type="predicted"/>